<evidence type="ECO:0000313" key="2">
    <source>
        <dbReference type="Proteomes" id="UP001213000"/>
    </source>
</evidence>
<comment type="caution">
    <text evidence="1">The sequence shown here is derived from an EMBL/GenBank/DDBJ whole genome shotgun (WGS) entry which is preliminary data.</text>
</comment>
<organism evidence="1 2">
    <name type="scientific">Leucocoprinus birnbaumii</name>
    <dbReference type="NCBI Taxonomy" id="56174"/>
    <lineage>
        <taxon>Eukaryota</taxon>
        <taxon>Fungi</taxon>
        <taxon>Dikarya</taxon>
        <taxon>Basidiomycota</taxon>
        <taxon>Agaricomycotina</taxon>
        <taxon>Agaricomycetes</taxon>
        <taxon>Agaricomycetidae</taxon>
        <taxon>Agaricales</taxon>
        <taxon>Agaricineae</taxon>
        <taxon>Agaricaceae</taxon>
        <taxon>Leucocoprinus</taxon>
    </lineage>
</organism>
<name>A0AAD5YPK5_9AGAR</name>
<dbReference type="Proteomes" id="UP001213000">
    <property type="component" value="Unassembled WGS sequence"/>
</dbReference>
<dbReference type="EMBL" id="JANIEX010001136">
    <property type="protein sequence ID" value="KAJ3560635.1"/>
    <property type="molecule type" value="Genomic_DNA"/>
</dbReference>
<dbReference type="AlphaFoldDB" id="A0AAD5YPK5"/>
<protein>
    <submittedName>
        <fullName evidence="1">Uncharacterized protein</fullName>
    </submittedName>
</protein>
<evidence type="ECO:0000313" key="1">
    <source>
        <dbReference type="EMBL" id="KAJ3560635.1"/>
    </source>
</evidence>
<reference evidence="1" key="1">
    <citation type="submission" date="2022-07" db="EMBL/GenBank/DDBJ databases">
        <title>Genome Sequence of Leucocoprinus birnbaumii.</title>
        <authorList>
            <person name="Buettner E."/>
        </authorList>
    </citation>
    <scope>NUCLEOTIDE SEQUENCE</scope>
    <source>
        <strain evidence="1">VT141</strain>
    </source>
</reference>
<sequence length="180" mass="20266">MEVVDGFTERTTTRAEMMYILGWDDPLRWTTHLIHTRKTLVIEFANAASQWRSANLLRAMTHREYRGNALLLNMDALSLCSSSEALQLDTLPPSRPASSAPVLAALLTFWSRAKEHLGRSGLSTFKHSIPTFTRLGSLSVAGMSGRFGVRDSGMRVYLRVYSLFSSARRSCYRVHLLARD</sequence>
<gene>
    <name evidence="1" type="ORF">NP233_g10704</name>
</gene>
<proteinExistence type="predicted"/>
<keyword evidence="2" id="KW-1185">Reference proteome</keyword>
<accession>A0AAD5YPK5</accession>